<reference evidence="1 2" key="1">
    <citation type="submission" date="2024-10" db="EMBL/GenBank/DDBJ databases">
        <title>The Natural Products Discovery Center: Release of the First 8490 Sequenced Strains for Exploring Actinobacteria Biosynthetic Diversity.</title>
        <authorList>
            <person name="Kalkreuter E."/>
            <person name="Kautsar S.A."/>
            <person name="Yang D."/>
            <person name="Bader C.D."/>
            <person name="Teijaro C.N."/>
            <person name="Fluegel L."/>
            <person name="Davis C.M."/>
            <person name="Simpson J.R."/>
            <person name="Lauterbach L."/>
            <person name="Steele A.D."/>
            <person name="Gui C."/>
            <person name="Meng S."/>
            <person name="Li G."/>
            <person name="Viehrig K."/>
            <person name="Ye F."/>
            <person name="Su P."/>
            <person name="Kiefer A.F."/>
            <person name="Nichols A."/>
            <person name="Cepeda A.J."/>
            <person name="Yan W."/>
            <person name="Fan B."/>
            <person name="Jiang Y."/>
            <person name="Adhikari A."/>
            <person name="Zheng C.-J."/>
            <person name="Schuster L."/>
            <person name="Cowan T.M."/>
            <person name="Smanski M.J."/>
            <person name="Chevrette M.G."/>
            <person name="De Carvalho L.P.S."/>
            <person name="Shen B."/>
        </authorList>
    </citation>
    <scope>NUCLEOTIDE SEQUENCE [LARGE SCALE GENOMIC DNA]</scope>
    <source>
        <strain evidence="1 2">NPDC019275</strain>
    </source>
</reference>
<dbReference type="EMBL" id="JBIRYO010000014">
    <property type="protein sequence ID" value="MFI2476020.1"/>
    <property type="molecule type" value="Genomic_DNA"/>
</dbReference>
<accession>A0ABW7X4I1</accession>
<gene>
    <name evidence="1" type="ORF">ACH49W_21810</name>
</gene>
<evidence type="ECO:0000313" key="2">
    <source>
        <dbReference type="Proteomes" id="UP001611415"/>
    </source>
</evidence>
<dbReference type="Proteomes" id="UP001611415">
    <property type="component" value="Unassembled WGS sequence"/>
</dbReference>
<comment type="caution">
    <text evidence="1">The sequence shown here is derived from an EMBL/GenBank/DDBJ whole genome shotgun (WGS) entry which is preliminary data.</text>
</comment>
<proteinExistence type="predicted"/>
<keyword evidence="2" id="KW-1185">Reference proteome</keyword>
<name>A0ABW7X4I1_9NOCA</name>
<organism evidence="1 2">
    <name type="scientific">Nocardia xishanensis</name>
    <dbReference type="NCBI Taxonomy" id="238964"/>
    <lineage>
        <taxon>Bacteria</taxon>
        <taxon>Bacillati</taxon>
        <taxon>Actinomycetota</taxon>
        <taxon>Actinomycetes</taxon>
        <taxon>Mycobacteriales</taxon>
        <taxon>Nocardiaceae</taxon>
        <taxon>Nocardia</taxon>
    </lineage>
</organism>
<sequence length="51" mass="5915">MPNTTVRARRADRATASQVFLARPEQLRPQGRDLHDDLLRRRPISYSNVIV</sequence>
<protein>
    <submittedName>
        <fullName evidence="1">Uncharacterized protein</fullName>
    </submittedName>
</protein>
<evidence type="ECO:0000313" key="1">
    <source>
        <dbReference type="EMBL" id="MFI2476020.1"/>
    </source>
</evidence>
<dbReference type="RefSeq" id="WP_397093351.1">
    <property type="nucleotide sequence ID" value="NZ_JBIRYO010000014.1"/>
</dbReference>